<dbReference type="InterPro" id="IPR000432">
    <property type="entry name" value="DNA_mismatch_repair_MutS_C"/>
</dbReference>
<dbReference type="SUPFAM" id="SSF48334">
    <property type="entry name" value="DNA repair protein MutS, domain III"/>
    <property type="match status" value="1"/>
</dbReference>
<dbReference type="GO" id="GO:0043504">
    <property type="term" value="P:mitochondrial DNA repair"/>
    <property type="evidence" value="ECO:0007669"/>
    <property type="project" value="TreeGrafter"/>
</dbReference>
<dbReference type="PIRSF" id="PIRSF037677">
    <property type="entry name" value="DNA_mis_repair_Msh6"/>
    <property type="match status" value="1"/>
</dbReference>
<feature type="domain" description="DNA mismatch repair protein MutS core" evidence="7">
    <location>
        <begin position="306"/>
        <end position="623"/>
    </location>
</feature>
<evidence type="ECO:0000256" key="6">
    <source>
        <dbReference type="ARBA" id="ARBA00023204"/>
    </source>
</evidence>
<evidence type="ECO:0000256" key="4">
    <source>
        <dbReference type="ARBA" id="ARBA00022840"/>
    </source>
</evidence>
<dbReference type="Pfam" id="PF01624">
    <property type="entry name" value="MutS_I"/>
    <property type="match status" value="1"/>
</dbReference>
<dbReference type="SUPFAM" id="SSF55271">
    <property type="entry name" value="DNA repair protein MutS, domain I"/>
    <property type="match status" value="1"/>
</dbReference>
<organism evidence="9">
    <name type="scientific">viral metagenome</name>
    <dbReference type="NCBI Taxonomy" id="1070528"/>
    <lineage>
        <taxon>unclassified sequences</taxon>
        <taxon>metagenomes</taxon>
        <taxon>organismal metagenomes</taxon>
    </lineage>
</organism>
<evidence type="ECO:0000256" key="2">
    <source>
        <dbReference type="ARBA" id="ARBA00022741"/>
    </source>
</evidence>
<dbReference type="SMART" id="SM00533">
    <property type="entry name" value="MUTSd"/>
    <property type="match status" value="1"/>
</dbReference>
<dbReference type="PANTHER" id="PTHR11361:SF34">
    <property type="entry name" value="DNA MISMATCH REPAIR PROTEIN MSH1, MITOCHONDRIAL"/>
    <property type="match status" value="1"/>
</dbReference>
<keyword evidence="4" id="KW-0067">ATP-binding</keyword>
<dbReference type="Pfam" id="PF05192">
    <property type="entry name" value="MutS_III"/>
    <property type="match status" value="1"/>
</dbReference>
<dbReference type="EMBL" id="MN738767">
    <property type="protein sequence ID" value="QHS83852.1"/>
    <property type="molecule type" value="Genomic_DNA"/>
</dbReference>
<dbReference type="GO" id="GO:0140664">
    <property type="term" value="F:ATP-dependent DNA damage sensor activity"/>
    <property type="evidence" value="ECO:0007669"/>
    <property type="project" value="InterPro"/>
</dbReference>
<dbReference type="SUPFAM" id="SSF52540">
    <property type="entry name" value="P-loop containing nucleoside triphosphate hydrolases"/>
    <property type="match status" value="1"/>
</dbReference>
<name>A0A6C0AVR2_9ZZZZ</name>
<dbReference type="InterPro" id="IPR007695">
    <property type="entry name" value="DNA_mismatch_repair_MutS-lik_N"/>
</dbReference>
<dbReference type="InterPro" id="IPR027417">
    <property type="entry name" value="P-loop_NTPase"/>
</dbReference>
<dbReference type="GO" id="GO:0006298">
    <property type="term" value="P:mismatch repair"/>
    <property type="evidence" value="ECO:0007669"/>
    <property type="project" value="InterPro"/>
</dbReference>
<evidence type="ECO:0000259" key="7">
    <source>
        <dbReference type="SMART" id="SM00533"/>
    </source>
</evidence>
<feature type="domain" description="DNA mismatch repair proteins mutS family" evidence="8">
    <location>
        <begin position="641"/>
        <end position="827"/>
    </location>
</feature>
<protein>
    <recommendedName>
        <fullName evidence="10">DNA mismatch repair proteins mutS family domain-containing protein</fullName>
    </recommendedName>
</protein>
<accession>A0A6C0AVR2</accession>
<dbReference type="InterPro" id="IPR036187">
    <property type="entry name" value="DNA_mismatch_repair_MutS_sf"/>
</dbReference>
<dbReference type="GO" id="GO:0005524">
    <property type="term" value="F:ATP binding"/>
    <property type="evidence" value="ECO:0007669"/>
    <property type="project" value="UniProtKB-KW"/>
</dbReference>
<dbReference type="AlphaFoldDB" id="A0A6C0AVR2"/>
<evidence type="ECO:0000313" key="9">
    <source>
        <dbReference type="EMBL" id="QHS83852.1"/>
    </source>
</evidence>
<dbReference type="Pfam" id="PF00488">
    <property type="entry name" value="MutS_V"/>
    <property type="match status" value="1"/>
</dbReference>
<keyword evidence="2" id="KW-0547">Nucleotide-binding</keyword>
<dbReference type="Gene3D" id="1.10.1420.10">
    <property type="match status" value="1"/>
</dbReference>
<reference evidence="9" key="1">
    <citation type="journal article" date="2020" name="Nature">
        <title>Giant virus diversity and host interactions through global metagenomics.</title>
        <authorList>
            <person name="Schulz F."/>
            <person name="Roux S."/>
            <person name="Paez-Espino D."/>
            <person name="Jungbluth S."/>
            <person name="Walsh D.A."/>
            <person name="Denef V.J."/>
            <person name="McMahon K.D."/>
            <person name="Konstantinidis K.T."/>
            <person name="Eloe-Fadrosh E.A."/>
            <person name="Kyrpides N.C."/>
            <person name="Woyke T."/>
        </authorList>
    </citation>
    <scope>NUCLEOTIDE SEQUENCE</scope>
    <source>
        <strain evidence="9">GVMAG-S-ERX555961-36</strain>
    </source>
</reference>
<evidence type="ECO:0000256" key="3">
    <source>
        <dbReference type="ARBA" id="ARBA00022763"/>
    </source>
</evidence>
<dbReference type="InterPro" id="IPR007696">
    <property type="entry name" value="DNA_mismatch_repair_MutS_core"/>
</dbReference>
<dbReference type="GO" id="GO:0005634">
    <property type="term" value="C:nucleus"/>
    <property type="evidence" value="ECO:0007669"/>
    <property type="project" value="TreeGrafter"/>
</dbReference>
<sequence length="927" mass="107370">MPQLLVDEYIEITNEYRKKYGPKTIIWMQTGSFYEVYAWNEEDEQIKVSRNILQIRITTKKSGNNRSCIMAGFPDHSYKRFEKRLLKENYTIVYVDQIKRDPIERGVTKISSPGCVFDSDDDSKESILMSVLIEIENDDYYGYYSIYDSNRGEIRILSIKNENEQTIEHIFDNIGDIISENRVNEVLLNVISAENIKIPETNSKILFHYKKIAPPEQLLEALPQNEILSQYFKKYLSIYENVIDSLELNKCLPHEIANLIYMLDFLKDHEPIFVKNLPRPIVDGPNQSKYMEFYNHALQKLQVISNEGNDLLKFIDKTLTVGGSKKLKYLLKNPSNDIDELEQRYKSVDLFLDNRKLLHETKTYLKICDLDRFYRRFAIGKINVYNDIPRICNINENINILINIFKSIDNSIYWLPNDTVIQNFKEYCGDLIYTFSIDNCKSSGNVFNRDIVPELDDLYFQCESLNQELELIRTYLCDLINEPIYLKNTDKDGFYFETTKKRGSRIATQLKDKNKFDLEISNSTSVSKISSNNIKKISVELCDLQGQILSLTQKKVSEKVLFYYDTYFESSISVIIESMAWLDVYYSYSKLAIEWNYVKPTLVNCENSFIESKQLRHPIIEQLLSVEKQAFIPNDIRIGFKESYLLYGVNSVGKSSLLKSVGLSVIMAQAGMFVPASEYTLCPYNKLIVRIGNTDNLFEAHSSFICEIREANQCVANTNNRSLVLADEFCASTERESATQIVTSMLLWLNEKKSSFIFATHLFELLDAPLMDKVKICHLKVRIESNSLIFDRKLTAGPPNERNYGTIVAQKIFKNNKFLKMMNRCQTKTSTRTDSNRSRYNRGVLLSECAVCAYSPKNEMSLPLDTHHINMQCLANRDGFIGTFHKDVVSNLVVLCKKCHIMAHNGGLNIKCWEQRDSGNVLNYEMN</sequence>
<dbReference type="PANTHER" id="PTHR11361">
    <property type="entry name" value="DNA MISMATCH REPAIR PROTEIN MUTS FAMILY MEMBER"/>
    <property type="match status" value="1"/>
</dbReference>
<dbReference type="SMART" id="SM00534">
    <property type="entry name" value="MUTSac"/>
    <property type="match status" value="1"/>
</dbReference>
<proteinExistence type="inferred from homology"/>
<dbReference type="Gene3D" id="3.40.1170.10">
    <property type="entry name" value="DNA repair protein MutS, domain I"/>
    <property type="match status" value="1"/>
</dbReference>
<dbReference type="InterPro" id="IPR003615">
    <property type="entry name" value="HNH_nuc"/>
</dbReference>
<evidence type="ECO:0008006" key="10">
    <source>
        <dbReference type="Google" id="ProtNLM"/>
    </source>
</evidence>
<dbReference type="GO" id="GO:0030983">
    <property type="term" value="F:mismatched DNA binding"/>
    <property type="evidence" value="ECO:0007669"/>
    <property type="project" value="InterPro"/>
</dbReference>
<dbReference type="InterPro" id="IPR017261">
    <property type="entry name" value="DNA_mismatch_repair_MutS/MSH"/>
</dbReference>
<evidence type="ECO:0000256" key="1">
    <source>
        <dbReference type="ARBA" id="ARBA00006271"/>
    </source>
</evidence>
<evidence type="ECO:0000259" key="8">
    <source>
        <dbReference type="SMART" id="SM00534"/>
    </source>
</evidence>
<keyword evidence="6" id="KW-0234">DNA repair</keyword>
<evidence type="ECO:0000256" key="5">
    <source>
        <dbReference type="ARBA" id="ARBA00023125"/>
    </source>
</evidence>
<dbReference type="InterPro" id="IPR016151">
    <property type="entry name" value="DNA_mismatch_repair_MutS_N"/>
</dbReference>
<dbReference type="GO" id="GO:0005739">
    <property type="term" value="C:mitochondrion"/>
    <property type="evidence" value="ECO:0007669"/>
    <property type="project" value="TreeGrafter"/>
</dbReference>
<keyword evidence="5" id="KW-0238">DNA-binding</keyword>
<keyword evidence="3" id="KW-0227">DNA damage</keyword>
<dbReference type="InterPro" id="IPR045076">
    <property type="entry name" value="MutS"/>
</dbReference>
<comment type="similarity">
    <text evidence="1">Belongs to the DNA mismatch repair MutS family.</text>
</comment>
<dbReference type="Gene3D" id="3.40.50.300">
    <property type="entry name" value="P-loop containing nucleotide triphosphate hydrolases"/>
    <property type="match status" value="1"/>
</dbReference>
<dbReference type="CDD" id="cd00085">
    <property type="entry name" value="HNHc"/>
    <property type="match status" value="1"/>
</dbReference>